<organism evidence="1 2">
    <name type="scientific">Eumeta variegata</name>
    <name type="common">Bagworm moth</name>
    <name type="synonym">Eumeta japonica</name>
    <dbReference type="NCBI Taxonomy" id="151549"/>
    <lineage>
        <taxon>Eukaryota</taxon>
        <taxon>Metazoa</taxon>
        <taxon>Ecdysozoa</taxon>
        <taxon>Arthropoda</taxon>
        <taxon>Hexapoda</taxon>
        <taxon>Insecta</taxon>
        <taxon>Pterygota</taxon>
        <taxon>Neoptera</taxon>
        <taxon>Endopterygota</taxon>
        <taxon>Lepidoptera</taxon>
        <taxon>Glossata</taxon>
        <taxon>Ditrysia</taxon>
        <taxon>Tineoidea</taxon>
        <taxon>Psychidae</taxon>
        <taxon>Oiketicinae</taxon>
        <taxon>Eumeta</taxon>
    </lineage>
</organism>
<proteinExistence type="predicted"/>
<dbReference type="EMBL" id="BGZK01000047">
    <property type="protein sequence ID" value="GBP11559.1"/>
    <property type="molecule type" value="Genomic_DNA"/>
</dbReference>
<protein>
    <submittedName>
        <fullName evidence="1">Uncharacterized protein</fullName>
    </submittedName>
</protein>
<dbReference type="AlphaFoldDB" id="A0A4C1TAN3"/>
<gene>
    <name evidence="1" type="ORF">EVAR_77706_1</name>
</gene>
<dbReference type="Proteomes" id="UP000299102">
    <property type="component" value="Unassembled WGS sequence"/>
</dbReference>
<comment type="caution">
    <text evidence="1">The sequence shown here is derived from an EMBL/GenBank/DDBJ whole genome shotgun (WGS) entry which is preliminary data.</text>
</comment>
<keyword evidence="2" id="KW-1185">Reference proteome</keyword>
<name>A0A4C1TAN3_EUMVA</name>
<accession>A0A4C1TAN3</accession>
<evidence type="ECO:0000313" key="1">
    <source>
        <dbReference type="EMBL" id="GBP11559.1"/>
    </source>
</evidence>
<reference evidence="1 2" key="1">
    <citation type="journal article" date="2019" name="Commun. Biol.">
        <title>The bagworm genome reveals a unique fibroin gene that provides high tensile strength.</title>
        <authorList>
            <person name="Kono N."/>
            <person name="Nakamura H."/>
            <person name="Ohtoshi R."/>
            <person name="Tomita M."/>
            <person name="Numata K."/>
            <person name="Arakawa K."/>
        </authorList>
    </citation>
    <scope>NUCLEOTIDE SEQUENCE [LARGE SCALE GENOMIC DNA]</scope>
</reference>
<evidence type="ECO:0000313" key="2">
    <source>
        <dbReference type="Proteomes" id="UP000299102"/>
    </source>
</evidence>
<sequence>MPRRRKLENQAERRRIPRPCRARGAYGIPNLSLVRHVHARWSLNPISPVRAPSEMIFKLAQRGLRSAVKAID</sequence>